<comment type="similarity">
    <text evidence="1">Belongs to the peptidase C40 family.</text>
</comment>
<dbReference type="PANTHER" id="PTHR47053">
    <property type="entry name" value="MUREIN DD-ENDOPEPTIDASE MEPH-RELATED"/>
    <property type="match status" value="1"/>
</dbReference>
<reference evidence="7 8" key="1">
    <citation type="submission" date="2024-02" db="EMBL/GenBank/DDBJ databases">
        <title>Haloferula sargassicola NBRC 104335.</title>
        <authorList>
            <person name="Ichikawa N."/>
            <person name="Katano-Makiyama Y."/>
            <person name="Hidaka K."/>
        </authorList>
    </citation>
    <scope>NUCLEOTIDE SEQUENCE [LARGE SCALE GENOMIC DNA]</scope>
    <source>
        <strain evidence="7 8">NBRC 104335</strain>
    </source>
</reference>
<evidence type="ECO:0000313" key="8">
    <source>
        <dbReference type="Proteomes" id="UP001476282"/>
    </source>
</evidence>
<keyword evidence="4" id="KW-0788">Thiol protease</keyword>
<keyword evidence="5" id="KW-0732">Signal</keyword>
<dbReference type="SUPFAM" id="SSF54001">
    <property type="entry name" value="Cysteine proteinases"/>
    <property type="match status" value="1"/>
</dbReference>
<evidence type="ECO:0000259" key="6">
    <source>
        <dbReference type="PROSITE" id="PS51935"/>
    </source>
</evidence>
<feature type="domain" description="NlpC/P60" evidence="6">
    <location>
        <begin position="42"/>
        <end position="198"/>
    </location>
</feature>
<dbReference type="InterPro" id="IPR051202">
    <property type="entry name" value="Peptidase_C40"/>
</dbReference>
<evidence type="ECO:0000256" key="5">
    <source>
        <dbReference type="SAM" id="SignalP"/>
    </source>
</evidence>
<accession>A0ABP9UJE7</accession>
<evidence type="ECO:0000313" key="7">
    <source>
        <dbReference type="EMBL" id="GAA5481753.1"/>
    </source>
</evidence>
<dbReference type="InterPro" id="IPR000064">
    <property type="entry name" value="NLP_P60_dom"/>
</dbReference>
<dbReference type="Gene3D" id="3.90.1720.10">
    <property type="entry name" value="endopeptidase domain like (from Nostoc punctiforme)"/>
    <property type="match status" value="1"/>
</dbReference>
<dbReference type="EMBL" id="BAABRI010000004">
    <property type="protein sequence ID" value="GAA5481753.1"/>
    <property type="molecule type" value="Genomic_DNA"/>
</dbReference>
<keyword evidence="2" id="KW-0645">Protease</keyword>
<dbReference type="PROSITE" id="PS51935">
    <property type="entry name" value="NLPC_P60"/>
    <property type="match status" value="1"/>
</dbReference>
<feature type="chain" id="PRO_5046218539" description="NlpC/P60 domain-containing protein" evidence="5">
    <location>
        <begin position="18"/>
        <end position="208"/>
    </location>
</feature>
<dbReference type="InterPro" id="IPR038765">
    <property type="entry name" value="Papain-like_cys_pep_sf"/>
</dbReference>
<evidence type="ECO:0000256" key="4">
    <source>
        <dbReference type="ARBA" id="ARBA00022807"/>
    </source>
</evidence>
<proteinExistence type="inferred from homology"/>
<name>A0ABP9UJE7_9BACT</name>
<keyword evidence="8" id="KW-1185">Reference proteome</keyword>
<keyword evidence="3" id="KW-0378">Hydrolase</keyword>
<feature type="signal peptide" evidence="5">
    <location>
        <begin position="1"/>
        <end position="17"/>
    </location>
</feature>
<sequence length="208" mass="22506">MLRLLAVLFFLALPAAAAPREKPAVIAIDALELPADLSPQRKQLITDALNAARELGLDRYIFGSADPSQGGFDCSGSMFYLLKKAGIDPPRTSAGQFDWIKAAGKLVEVPAEARNLDHAAFSKLRPGDLIFWSGTYEPQDGRTNKITHVQMYLGREKEDGRAVMIGSTDGRSYRGVARCGFGVYDLRLPRAGSKARLVGYGTPPGLVP</sequence>
<evidence type="ECO:0000256" key="3">
    <source>
        <dbReference type="ARBA" id="ARBA00022801"/>
    </source>
</evidence>
<organism evidence="7 8">
    <name type="scientific">Haloferula sargassicola</name>
    <dbReference type="NCBI Taxonomy" id="490096"/>
    <lineage>
        <taxon>Bacteria</taxon>
        <taxon>Pseudomonadati</taxon>
        <taxon>Verrucomicrobiota</taxon>
        <taxon>Verrucomicrobiia</taxon>
        <taxon>Verrucomicrobiales</taxon>
        <taxon>Verrucomicrobiaceae</taxon>
        <taxon>Haloferula</taxon>
    </lineage>
</organism>
<dbReference type="Proteomes" id="UP001476282">
    <property type="component" value="Unassembled WGS sequence"/>
</dbReference>
<dbReference type="Pfam" id="PF00877">
    <property type="entry name" value="NLPC_P60"/>
    <property type="match status" value="1"/>
</dbReference>
<evidence type="ECO:0000256" key="2">
    <source>
        <dbReference type="ARBA" id="ARBA00022670"/>
    </source>
</evidence>
<comment type="caution">
    <text evidence="7">The sequence shown here is derived from an EMBL/GenBank/DDBJ whole genome shotgun (WGS) entry which is preliminary data.</text>
</comment>
<protein>
    <recommendedName>
        <fullName evidence="6">NlpC/P60 domain-containing protein</fullName>
    </recommendedName>
</protein>
<dbReference type="PANTHER" id="PTHR47053:SF1">
    <property type="entry name" value="MUREIN DD-ENDOPEPTIDASE MEPH-RELATED"/>
    <property type="match status" value="1"/>
</dbReference>
<dbReference type="RefSeq" id="WP_353565901.1">
    <property type="nucleotide sequence ID" value="NZ_BAABRI010000004.1"/>
</dbReference>
<evidence type="ECO:0000256" key="1">
    <source>
        <dbReference type="ARBA" id="ARBA00007074"/>
    </source>
</evidence>
<gene>
    <name evidence="7" type="ORF">Hsar01_00964</name>
</gene>